<reference evidence="1" key="2">
    <citation type="journal article" date="2015" name="Data Brief">
        <title>Shoot transcriptome of the giant reed, Arundo donax.</title>
        <authorList>
            <person name="Barrero R.A."/>
            <person name="Guerrero F.D."/>
            <person name="Moolhuijzen P."/>
            <person name="Goolsby J.A."/>
            <person name="Tidwell J."/>
            <person name="Bellgard S.E."/>
            <person name="Bellgard M.I."/>
        </authorList>
    </citation>
    <scope>NUCLEOTIDE SEQUENCE</scope>
    <source>
        <tissue evidence="1">Shoot tissue taken approximately 20 cm above the soil surface</tissue>
    </source>
</reference>
<name>A0A0A9EKG7_ARUDO</name>
<sequence length="26" mass="2752">MMLLKSSQAASSSGLFSFETPVTNAF</sequence>
<accession>A0A0A9EKG7</accession>
<dbReference type="AlphaFoldDB" id="A0A0A9EKG7"/>
<reference evidence="1" key="1">
    <citation type="submission" date="2014-09" db="EMBL/GenBank/DDBJ databases">
        <authorList>
            <person name="Magalhaes I.L.F."/>
            <person name="Oliveira U."/>
            <person name="Santos F.R."/>
            <person name="Vidigal T.H.D.A."/>
            <person name="Brescovit A.D."/>
            <person name="Santos A.J."/>
        </authorList>
    </citation>
    <scope>NUCLEOTIDE SEQUENCE</scope>
    <source>
        <tissue evidence="1">Shoot tissue taken approximately 20 cm above the soil surface</tissue>
    </source>
</reference>
<protein>
    <submittedName>
        <fullName evidence="1">Uncharacterized protein</fullName>
    </submittedName>
</protein>
<organism evidence="1">
    <name type="scientific">Arundo donax</name>
    <name type="common">Giant reed</name>
    <name type="synonym">Donax arundinaceus</name>
    <dbReference type="NCBI Taxonomy" id="35708"/>
    <lineage>
        <taxon>Eukaryota</taxon>
        <taxon>Viridiplantae</taxon>
        <taxon>Streptophyta</taxon>
        <taxon>Embryophyta</taxon>
        <taxon>Tracheophyta</taxon>
        <taxon>Spermatophyta</taxon>
        <taxon>Magnoliopsida</taxon>
        <taxon>Liliopsida</taxon>
        <taxon>Poales</taxon>
        <taxon>Poaceae</taxon>
        <taxon>PACMAD clade</taxon>
        <taxon>Arundinoideae</taxon>
        <taxon>Arundineae</taxon>
        <taxon>Arundo</taxon>
    </lineage>
</organism>
<dbReference type="EMBL" id="GBRH01199530">
    <property type="protein sequence ID" value="JAD98365.1"/>
    <property type="molecule type" value="Transcribed_RNA"/>
</dbReference>
<evidence type="ECO:0000313" key="1">
    <source>
        <dbReference type="EMBL" id="JAD98365.1"/>
    </source>
</evidence>
<proteinExistence type="predicted"/>